<dbReference type="SUPFAM" id="SSF101898">
    <property type="entry name" value="NHL repeat"/>
    <property type="match status" value="1"/>
</dbReference>
<dbReference type="OrthoDB" id="10426739at2759"/>
<accession>A0A6S7FVU4</accession>
<protein>
    <submittedName>
        <fullName evidence="1">Uncharacterized protein</fullName>
    </submittedName>
</protein>
<gene>
    <name evidence="1" type="ORF">PACLA_8A031813</name>
</gene>
<evidence type="ECO:0000313" key="2">
    <source>
        <dbReference type="Proteomes" id="UP001152795"/>
    </source>
</evidence>
<evidence type="ECO:0000313" key="1">
    <source>
        <dbReference type="EMBL" id="CAB3978500.1"/>
    </source>
</evidence>
<dbReference type="Proteomes" id="UP001152795">
    <property type="component" value="Unassembled WGS sequence"/>
</dbReference>
<dbReference type="Gene3D" id="2.120.10.30">
    <property type="entry name" value="TolB, C-terminal domain"/>
    <property type="match status" value="1"/>
</dbReference>
<dbReference type="InterPro" id="IPR011042">
    <property type="entry name" value="6-blade_b-propeller_TolB-like"/>
</dbReference>
<dbReference type="EMBL" id="CACRXK020000117">
    <property type="protein sequence ID" value="CAB3978500.1"/>
    <property type="molecule type" value="Genomic_DNA"/>
</dbReference>
<dbReference type="AlphaFoldDB" id="A0A6S7FVU4"/>
<reference evidence="1" key="1">
    <citation type="submission" date="2020-04" db="EMBL/GenBank/DDBJ databases">
        <authorList>
            <person name="Alioto T."/>
            <person name="Alioto T."/>
            <person name="Gomez Garrido J."/>
        </authorList>
    </citation>
    <scope>NUCLEOTIDE SEQUENCE</scope>
    <source>
        <strain evidence="1">A484AB</strain>
    </source>
</reference>
<comment type="caution">
    <text evidence="1">The sequence shown here is derived from an EMBL/GenBank/DDBJ whole genome shotgun (WGS) entry which is preliminary data.</text>
</comment>
<organism evidence="1 2">
    <name type="scientific">Paramuricea clavata</name>
    <name type="common">Red gorgonian</name>
    <name type="synonym">Violescent sea-whip</name>
    <dbReference type="NCBI Taxonomy" id="317549"/>
    <lineage>
        <taxon>Eukaryota</taxon>
        <taxon>Metazoa</taxon>
        <taxon>Cnidaria</taxon>
        <taxon>Anthozoa</taxon>
        <taxon>Octocorallia</taxon>
        <taxon>Malacalcyonacea</taxon>
        <taxon>Plexauridae</taxon>
        <taxon>Paramuricea</taxon>
    </lineage>
</organism>
<keyword evidence="2" id="KW-1185">Reference proteome</keyword>
<proteinExistence type="predicted"/>
<name>A0A6S7FVU4_PARCT</name>
<sequence>MCSIITGILSSTVGLLCDKARDSAANKLKDGDLADQKLREIIVKDLTDIKSKLDCLSLEKLDSSYSFLKEGVRLLNHALDESNEDQKASEGPTDEATRVMNDTASGILNIALSLPQAIQRLKISSDKRFVSAQDCFKASREAATHAFNNKSLSIKDRIMACKLRVAARILESGLEDPEAATTACLLPLEELHGLPVIEEMFAVFLKGGLKSMLKKAERLENITSVLFINHALYDFASKYSSKSPNPFTWPGIELKDRTFHPILHAREIMAKTSSSEEFVQQLNRVVNDSRIWGAAFAVNSRGEIILLDEDKITVIYSTGESKDVMLPKPTENNVIYHYRMDVAVDSNDNVYAVRLLRTLDKDGSDKYDFVLYAFDKNYNIKHVSVLDFLDTRKYAHVYIAVDKNQNLIMLTYWNDQVYICENTGKLKFQFKRDGDLLRSPSISNNNDIMIKSHDRSAVQIYSTEGNLKSTIKVPEGHIVVGVVFHHSICKIIVLTYVGKQDSRFLLGYSETSELENTVLFDKLDTDQFSWIVHMKSHPSGPVAVQVGDTITFI</sequence>